<dbReference type="Proteomes" id="UP001056164">
    <property type="component" value="Chromosome"/>
</dbReference>
<sequence length="132" mass="14311">MKLDKQKALLFAVLGLALIAIIFGTSSIYADNQTNNNSAKSTAAVSVGKKNNNEKPKQEKKPDKTKEQPKKETPAPMASVKPAPVTELPQTGQFLHIGVTATGIMVLFLVVLIVLNSQFQTKLQKLAKSHEN</sequence>
<gene>
    <name evidence="3" type="ORF">M3M37_05835</name>
</gene>
<keyword evidence="2" id="KW-0812">Transmembrane</keyword>
<evidence type="ECO:0000313" key="3">
    <source>
        <dbReference type="EMBL" id="USS90360.1"/>
    </source>
</evidence>
<reference evidence="3" key="1">
    <citation type="submission" date="2022-05" db="EMBL/GenBank/DDBJ databases">
        <authorList>
            <person name="Oliphant S.A."/>
            <person name="Watson-Haigh N.S."/>
            <person name="Sumby K.M."/>
            <person name="Gardner J.M."/>
            <person name="Jiranek V."/>
        </authorList>
    </citation>
    <scope>NUCLEOTIDE SEQUENCE</scope>
    <source>
        <strain evidence="3">KI4_A6</strain>
    </source>
</reference>
<dbReference type="EMBL" id="CP097121">
    <property type="protein sequence ID" value="USS90360.1"/>
    <property type="molecule type" value="Genomic_DNA"/>
</dbReference>
<feature type="transmembrane region" description="Helical" evidence="2">
    <location>
        <begin position="94"/>
        <end position="115"/>
    </location>
</feature>
<evidence type="ECO:0000256" key="1">
    <source>
        <dbReference type="SAM" id="MobiDB-lite"/>
    </source>
</evidence>
<dbReference type="RefSeq" id="WP_252794883.1">
    <property type="nucleotide sequence ID" value="NZ_CP097121.1"/>
</dbReference>
<evidence type="ECO:0000256" key="2">
    <source>
        <dbReference type="SAM" id="Phobius"/>
    </source>
</evidence>
<evidence type="ECO:0008006" key="5">
    <source>
        <dbReference type="Google" id="ProtNLM"/>
    </source>
</evidence>
<evidence type="ECO:0000313" key="4">
    <source>
        <dbReference type="Proteomes" id="UP001056164"/>
    </source>
</evidence>
<accession>A0ABY5BX04</accession>
<keyword evidence="4" id="KW-1185">Reference proteome</keyword>
<protein>
    <recommendedName>
        <fullName evidence="5">Gram-positive cocci surface proteins LPxTG domain-containing protein</fullName>
    </recommendedName>
</protein>
<proteinExistence type="predicted"/>
<keyword evidence="2" id="KW-1133">Transmembrane helix</keyword>
<organism evidence="3 4">
    <name type="scientific">Fructilactobacillus carniphilus</name>
    <dbReference type="NCBI Taxonomy" id="2940297"/>
    <lineage>
        <taxon>Bacteria</taxon>
        <taxon>Bacillati</taxon>
        <taxon>Bacillota</taxon>
        <taxon>Bacilli</taxon>
        <taxon>Lactobacillales</taxon>
        <taxon>Lactobacillaceae</taxon>
        <taxon>Fructilactobacillus</taxon>
    </lineage>
</organism>
<feature type="compositionally biased region" description="Polar residues" evidence="1">
    <location>
        <begin position="31"/>
        <end position="44"/>
    </location>
</feature>
<feature type="compositionally biased region" description="Basic and acidic residues" evidence="1">
    <location>
        <begin position="51"/>
        <end position="73"/>
    </location>
</feature>
<keyword evidence="2" id="KW-0472">Membrane</keyword>
<name>A0ABY5BX04_9LACO</name>
<feature type="region of interest" description="Disordered" evidence="1">
    <location>
        <begin position="31"/>
        <end position="83"/>
    </location>
</feature>